<protein>
    <submittedName>
        <fullName evidence="1">Uncharacterized protein</fullName>
    </submittedName>
</protein>
<dbReference type="EMBL" id="LAZR01024716">
    <property type="protein sequence ID" value="KKL74249.1"/>
    <property type="molecule type" value="Genomic_DNA"/>
</dbReference>
<accession>A0A0F9EJS3</accession>
<reference evidence="1" key="1">
    <citation type="journal article" date="2015" name="Nature">
        <title>Complex archaea that bridge the gap between prokaryotes and eukaryotes.</title>
        <authorList>
            <person name="Spang A."/>
            <person name="Saw J.H."/>
            <person name="Jorgensen S.L."/>
            <person name="Zaremba-Niedzwiedzka K."/>
            <person name="Martijn J."/>
            <person name="Lind A.E."/>
            <person name="van Eijk R."/>
            <person name="Schleper C."/>
            <person name="Guy L."/>
            <person name="Ettema T.J."/>
        </authorList>
    </citation>
    <scope>NUCLEOTIDE SEQUENCE</scope>
</reference>
<organism evidence="1">
    <name type="scientific">marine sediment metagenome</name>
    <dbReference type="NCBI Taxonomy" id="412755"/>
    <lineage>
        <taxon>unclassified sequences</taxon>
        <taxon>metagenomes</taxon>
        <taxon>ecological metagenomes</taxon>
    </lineage>
</organism>
<comment type="caution">
    <text evidence="1">The sequence shown here is derived from an EMBL/GenBank/DDBJ whole genome shotgun (WGS) entry which is preliminary data.</text>
</comment>
<name>A0A0F9EJS3_9ZZZZ</name>
<sequence>MTEDGWVVRHISFSWTTRALEADAKNVTRRRWNDNWARRWKKGDY</sequence>
<gene>
    <name evidence="1" type="ORF">LCGC14_2066840</name>
</gene>
<feature type="non-terminal residue" evidence="1">
    <location>
        <position position="45"/>
    </location>
</feature>
<proteinExistence type="predicted"/>
<evidence type="ECO:0000313" key="1">
    <source>
        <dbReference type="EMBL" id="KKL74249.1"/>
    </source>
</evidence>
<dbReference type="AlphaFoldDB" id="A0A0F9EJS3"/>